<evidence type="ECO:0000313" key="2">
    <source>
        <dbReference type="Proteomes" id="UP000595446"/>
    </source>
</evidence>
<gene>
    <name evidence="1" type="ORF">MHEC_41220</name>
</gene>
<name>A0A7R7TZ03_9MYCO</name>
<proteinExistence type="predicted"/>
<protein>
    <recommendedName>
        <fullName evidence="3">DUF732 domain-containing protein</fullName>
    </recommendedName>
</protein>
<accession>A0A7R7TZ03</accession>
<organism evidence="1 2">
    <name type="scientific">Mycobacterium heckeshornense</name>
    <dbReference type="NCBI Taxonomy" id="110505"/>
    <lineage>
        <taxon>Bacteria</taxon>
        <taxon>Bacillati</taxon>
        <taxon>Actinomycetota</taxon>
        <taxon>Actinomycetes</taxon>
        <taxon>Mycobacteriales</taxon>
        <taxon>Mycobacteriaceae</taxon>
        <taxon>Mycobacterium</taxon>
    </lineage>
</organism>
<sequence length="102" mass="11125">MTTLKMLTTGLLLVGPALLFSAPVAPADPLTPPTPAEMQFLDQARRLLPRAPDPMVAFNSDGELLDQGRQACFMRDNGRVGYESNMLPPVITQLALVYLCPR</sequence>
<reference evidence="1 2" key="1">
    <citation type="submission" date="2020-12" db="EMBL/GenBank/DDBJ databases">
        <title>Complete genome sequence of Mycobacterium heckeshornense JCM 15655T, closely related to a pathogenic non-tuberculous mycobacterial species Mycobacterium xenopi.</title>
        <authorList>
            <person name="Yoshida M."/>
            <person name="Fukano H."/>
            <person name="Asakura T."/>
            <person name="Suzuki M."/>
            <person name="Hoshino Y."/>
        </authorList>
    </citation>
    <scope>NUCLEOTIDE SEQUENCE [LARGE SCALE GENOMIC DNA]</scope>
    <source>
        <strain evidence="1 2">JCM 15655</strain>
    </source>
</reference>
<dbReference type="Proteomes" id="UP000595446">
    <property type="component" value="Chromosome"/>
</dbReference>
<evidence type="ECO:0000313" key="1">
    <source>
        <dbReference type="EMBL" id="BCO37689.1"/>
    </source>
</evidence>
<evidence type="ECO:0008006" key="3">
    <source>
        <dbReference type="Google" id="ProtNLM"/>
    </source>
</evidence>
<keyword evidence="2" id="KW-1185">Reference proteome</keyword>
<dbReference type="RefSeq" id="WP_053093974.1">
    <property type="nucleotide sequence ID" value="NZ_AP024237.1"/>
</dbReference>
<dbReference type="AlphaFoldDB" id="A0A7R7TZ03"/>
<dbReference type="EMBL" id="AP024237">
    <property type="protein sequence ID" value="BCO37689.1"/>
    <property type="molecule type" value="Genomic_DNA"/>
</dbReference>